<gene>
    <name evidence="4" type="ORF">OCU04_008964</name>
</gene>
<evidence type="ECO:0000259" key="3">
    <source>
        <dbReference type="PROSITE" id="PS50404"/>
    </source>
</evidence>
<reference evidence="4" key="1">
    <citation type="submission" date="2022-11" db="EMBL/GenBank/DDBJ databases">
        <title>Genome Resource of Sclerotinia nivalis Strain SnTB1, a Plant Pathogen Isolated from American Ginseng.</title>
        <authorList>
            <person name="Fan S."/>
        </authorList>
    </citation>
    <scope>NUCLEOTIDE SEQUENCE</scope>
    <source>
        <strain evidence="4">SnTB1</strain>
    </source>
</reference>
<accession>A0A9X0AHG1</accession>
<evidence type="ECO:0000256" key="1">
    <source>
        <dbReference type="ARBA" id="ARBA00012452"/>
    </source>
</evidence>
<dbReference type="InterPro" id="IPR004045">
    <property type="entry name" value="Glutathione_S-Trfase_N"/>
</dbReference>
<evidence type="ECO:0000313" key="4">
    <source>
        <dbReference type="EMBL" id="KAJ8062424.1"/>
    </source>
</evidence>
<dbReference type="GO" id="GO:0004364">
    <property type="term" value="F:glutathione transferase activity"/>
    <property type="evidence" value="ECO:0007669"/>
    <property type="project" value="UniProtKB-EC"/>
</dbReference>
<dbReference type="OrthoDB" id="249703at2759"/>
<dbReference type="PANTHER" id="PTHR43900">
    <property type="entry name" value="GLUTATHIONE S-TRANSFERASE RHO"/>
    <property type="match status" value="1"/>
</dbReference>
<dbReference type="GO" id="GO:0005737">
    <property type="term" value="C:cytoplasm"/>
    <property type="evidence" value="ECO:0007669"/>
    <property type="project" value="TreeGrafter"/>
</dbReference>
<sequence length="135" mass="15222">MPTAMGTSTQQSLRNQSPLAEWYSNSMVCLEQLALNIDYELILVNIFLGVQKQPSYLEKQPFGKVPVLDDDGFLIYESRTICSYLARKYADKGTKLIPAEGDLKAYGLFEQACSIEQAYFDADTYGVCFEHAIKQ</sequence>
<dbReference type="Gene3D" id="1.20.1050.130">
    <property type="match status" value="1"/>
</dbReference>
<dbReference type="GO" id="GO:0043295">
    <property type="term" value="F:glutathione binding"/>
    <property type="evidence" value="ECO:0007669"/>
    <property type="project" value="TreeGrafter"/>
</dbReference>
<feature type="domain" description="GST N-terminal" evidence="3">
    <location>
        <begin position="34"/>
        <end position="93"/>
    </location>
</feature>
<evidence type="ECO:0000256" key="2">
    <source>
        <dbReference type="ARBA" id="ARBA00022679"/>
    </source>
</evidence>
<dbReference type="InterPro" id="IPR036249">
    <property type="entry name" value="Thioredoxin-like_sf"/>
</dbReference>
<dbReference type="EMBL" id="JAPEIS010000010">
    <property type="protein sequence ID" value="KAJ8062424.1"/>
    <property type="molecule type" value="Genomic_DNA"/>
</dbReference>
<comment type="caution">
    <text evidence="4">The sequence shown here is derived from an EMBL/GenBank/DDBJ whole genome shotgun (WGS) entry which is preliminary data.</text>
</comment>
<keyword evidence="5" id="KW-1185">Reference proteome</keyword>
<dbReference type="PROSITE" id="PS50404">
    <property type="entry name" value="GST_NTER"/>
    <property type="match status" value="1"/>
</dbReference>
<dbReference type="EC" id="2.5.1.18" evidence="1"/>
<dbReference type="Pfam" id="PF13417">
    <property type="entry name" value="GST_N_3"/>
    <property type="match status" value="1"/>
</dbReference>
<name>A0A9X0AHG1_9HELO</name>
<protein>
    <recommendedName>
        <fullName evidence="1">glutathione transferase</fullName>
        <ecNumber evidence="1">2.5.1.18</ecNumber>
    </recommendedName>
</protein>
<proteinExistence type="predicted"/>
<dbReference type="PANTHER" id="PTHR43900:SF3">
    <property type="entry name" value="GLUTATHIONE S-TRANSFERASE RHO"/>
    <property type="match status" value="1"/>
</dbReference>
<dbReference type="SUPFAM" id="SSF52833">
    <property type="entry name" value="Thioredoxin-like"/>
    <property type="match status" value="1"/>
</dbReference>
<evidence type="ECO:0000313" key="5">
    <source>
        <dbReference type="Proteomes" id="UP001152300"/>
    </source>
</evidence>
<organism evidence="4 5">
    <name type="scientific">Sclerotinia nivalis</name>
    <dbReference type="NCBI Taxonomy" id="352851"/>
    <lineage>
        <taxon>Eukaryota</taxon>
        <taxon>Fungi</taxon>
        <taxon>Dikarya</taxon>
        <taxon>Ascomycota</taxon>
        <taxon>Pezizomycotina</taxon>
        <taxon>Leotiomycetes</taxon>
        <taxon>Helotiales</taxon>
        <taxon>Sclerotiniaceae</taxon>
        <taxon>Sclerotinia</taxon>
    </lineage>
</organism>
<dbReference type="Proteomes" id="UP001152300">
    <property type="component" value="Unassembled WGS sequence"/>
</dbReference>
<dbReference type="FunFam" id="3.40.30.10:FF:000039">
    <property type="entry name" value="Glutathione S-transferase domain"/>
    <property type="match status" value="1"/>
</dbReference>
<keyword evidence="2" id="KW-0808">Transferase</keyword>
<dbReference type="AlphaFoldDB" id="A0A9X0AHG1"/>
<dbReference type="GO" id="GO:0006749">
    <property type="term" value="P:glutathione metabolic process"/>
    <property type="evidence" value="ECO:0007669"/>
    <property type="project" value="TreeGrafter"/>
</dbReference>